<sequence length="177" mass="18479">MGTETLAGVAALVAVLVAGTVFGLLRRRLDGRFRAVGGARRRRPLPTAQQSPGEEAAGMDAQHDGAAAAAAHGRPQEITGQDLGTGLGERATLVQFSTAFCQPCRATRRILAEVSGMVDGVNHVEIDAESHLELVRRLDVMRTPTVLVLDSAGRITRRAAGQPRKADVIAALGAAVA</sequence>
<keyword evidence="2" id="KW-1133">Transmembrane helix</keyword>
<dbReference type="InterPro" id="IPR036249">
    <property type="entry name" value="Thioredoxin-like_sf"/>
</dbReference>
<accession>A0A0C2FJ86</accession>
<gene>
    <name evidence="4" type="ORF">LP52_07685</name>
</gene>
<keyword evidence="2" id="KW-0472">Membrane</keyword>
<proteinExistence type="predicted"/>
<dbReference type="Gene3D" id="3.40.30.10">
    <property type="entry name" value="Glutaredoxin"/>
    <property type="match status" value="1"/>
</dbReference>
<dbReference type="STRING" id="183763.LP52_07685"/>
<organism evidence="4 5">
    <name type="scientific">Streptomonospora alba</name>
    <dbReference type="NCBI Taxonomy" id="183763"/>
    <lineage>
        <taxon>Bacteria</taxon>
        <taxon>Bacillati</taxon>
        <taxon>Actinomycetota</taxon>
        <taxon>Actinomycetes</taxon>
        <taxon>Streptosporangiales</taxon>
        <taxon>Nocardiopsidaceae</taxon>
        <taxon>Streptomonospora</taxon>
    </lineage>
</organism>
<dbReference type="PROSITE" id="PS51352">
    <property type="entry name" value="THIOREDOXIN_2"/>
    <property type="match status" value="1"/>
</dbReference>
<dbReference type="EMBL" id="JROO01000012">
    <property type="protein sequence ID" value="KIH99379.1"/>
    <property type="molecule type" value="Genomic_DNA"/>
</dbReference>
<dbReference type="InterPro" id="IPR013766">
    <property type="entry name" value="Thioredoxin_domain"/>
</dbReference>
<feature type="compositionally biased region" description="Low complexity" evidence="1">
    <location>
        <begin position="56"/>
        <end position="73"/>
    </location>
</feature>
<protein>
    <recommendedName>
        <fullName evidence="3">Thioredoxin domain-containing protein</fullName>
    </recommendedName>
</protein>
<evidence type="ECO:0000259" key="3">
    <source>
        <dbReference type="PROSITE" id="PS51352"/>
    </source>
</evidence>
<dbReference type="SUPFAM" id="SSF52833">
    <property type="entry name" value="Thioredoxin-like"/>
    <property type="match status" value="1"/>
</dbReference>
<keyword evidence="2" id="KW-0812">Transmembrane</keyword>
<feature type="domain" description="Thioredoxin" evidence="3">
    <location>
        <begin position="45"/>
        <end position="177"/>
    </location>
</feature>
<reference evidence="5" key="1">
    <citation type="journal article" date="2015" name="Chem. Biol.">
        <title>Structure, bioactivity, and resistance mechanism of streptomonomicin, an unusual lasso Peptide from an understudied halophilic actinomycete.</title>
        <authorList>
            <person name="Metelev M."/>
            <person name="Tietz J.I."/>
            <person name="Melby J.O."/>
            <person name="Blair P.M."/>
            <person name="Zhu L."/>
            <person name="Livnat I."/>
            <person name="Severinov K."/>
            <person name="Mitchell D.A."/>
        </authorList>
    </citation>
    <scope>NUCLEOTIDE SEQUENCE [LARGE SCALE GENOMIC DNA]</scope>
    <source>
        <strain evidence="5">YIM 90003</strain>
    </source>
</reference>
<evidence type="ECO:0000256" key="2">
    <source>
        <dbReference type="SAM" id="Phobius"/>
    </source>
</evidence>
<dbReference type="Proteomes" id="UP000031675">
    <property type="component" value="Unassembled WGS sequence"/>
</dbReference>
<evidence type="ECO:0000256" key="1">
    <source>
        <dbReference type="SAM" id="MobiDB-lite"/>
    </source>
</evidence>
<evidence type="ECO:0000313" key="4">
    <source>
        <dbReference type="EMBL" id="KIH99379.1"/>
    </source>
</evidence>
<dbReference type="Pfam" id="PF00085">
    <property type="entry name" value="Thioredoxin"/>
    <property type="match status" value="1"/>
</dbReference>
<dbReference type="CDD" id="cd02947">
    <property type="entry name" value="TRX_family"/>
    <property type="match status" value="1"/>
</dbReference>
<evidence type="ECO:0000313" key="5">
    <source>
        <dbReference type="Proteomes" id="UP000031675"/>
    </source>
</evidence>
<feature type="transmembrane region" description="Helical" evidence="2">
    <location>
        <begin position="6"/>
        <end position="25"/>
    </location>
</feature>
<feature type="region of interest" description="Disordered" evidence="1">
    <location>
        <begin position="40"/>
        <end position="83"/>
    </location>
</feature>
<name>A0A0C2FJ86_9ACTN</name>
<dbReference type="AlphaFoldDB" id="A0A0C2FJ86"/>
<comment type="caution">
    <text evidence="4">The sequence shown here is derived from an EMBL/GenBank/DDBJ whole genome shotgun (WGS) entry which is preliminary data.</text>
</comment>
<keyword evidence="5" id="KW-1185">Reference proteome</keyword>